<evidence type="ECO:0000313" key="2">
    <source>
        <dbReference type="EMBL" id="KAF9873215.1"/>
    </source>
</evidence>
<dbReference type="OrthoDB" id="3886018at2759"/>
<dbReference type="EMBL" id="JAATWM020000033">
    <property type="protein sequence ID" value="KAF9873215.1"/>
    <property type="molecule type" value="Genomic_DNA"/>
</dbReference>
<dbReference type="RefSeq" id="XP_038742676.1">
    <property type="nucleotide sequence ID" value="XM_038892093.1"/>
</dbReference>
<dbReference type="AlphaFoldDB" id="A0A9P6HZV7"/>
<evidence type="ECO:0000313" key="3">
    <source>
        <dbReference type="Proteomes" id="UP000781932"/>
    </source>
</evidence>
<dbReference type="Proteomes" id="UP000781932">
    <property type="component" value="Unassembled WGS sequence"/>
</dbReference>
<reference evidence="2" key="1">
    <citation type="submission" date="2020-03" db="EMBL/GenBank/DDBJ databases">
        <authorList>
            <person name="He L."/>
        </authorList>
    </citation>
    <scope>NUCLEOTIDE SEQUENCE</scope>
    <source>
        <strain evidence="2">CkLH20</strain>
    </source>
</reference>
<evidence type="ECO:0000256" key="1">
    <source>
        <dbReference type="SAM" id="SignalP"/>
    </source>
</evidence>
<proteinExistence type="predicted"/>
<feature type="chain" id="PRO_5040245148" evidence="1">
    <location>
        <begin position="26"/>
        <end position="369"/>
    </location>
</feature>
<sequence length="369" mass="41451">MKLCSNLMKAATLLLCASASVPVKAENVSGLSKSIVQYANGVRGPPGRHTCGSIFTACGSVVKRQLHSVEDQNITLRYDHNALARRTIVLPEGNSREAMDKFMSKECAKTPVRGCPRENVHLSENTASLVTWDQKEERSVNVARLVGCTALVLVSRRGVFMGHYFEDISFDPEARWLRKYGGKENAFDKTVIDLIKNGKRAKNAHPSLAAVKEKIDDSSLRAWLVIPSDGATDGQGNAVTDPYRDAWTKLESFVKREFPQLNQDLRWSEVKYTPRQNEEKLYDPKIFDIAVEVTKKSREELDKDGQIDWALLDQNQILEITTEAEGLVTDDPIDSGARGKVVVKHDPDTNGKNKVMMWMEYSTLYEDDW</sequence>
<accession>A0A9P6HZV7</accession>
<name>A0A9P6HZV7_9PEZI</name>
<keyword evidence="1" id="KW-0732">Signal</keyword>
<gene>
    <name evidence="2" type="ORF">CkaCkLH20_09378</name>
</gene>
<feature type="signal peptide" evidence="1">
    <location>
        <begin position="1"/>
        <end position="25"/>
    </location>
</feature>
<dbReference type="GeneID" id="62165167"/>
<comment type="caution">
    <text evidence="2">The sequence shown here is derived from an EMBL/GenBank/DDBJ whole genome shotgun (WGS) entry which is preliminary data.</text>
</comment>
<organism evidence="2 3">
    <name type="scientific">Colletotrichum karsti</name>
    <dbReference type="NCBI Taxonomy" id="1095194"/>
    <lineage>
        <taxon>Eukaryota</taxon>
        <taxon>Fungi</taxon>
        <taxon>Dikarya</taxon>
        <taxon>Ascomycota</taxon>
        <taxon>Pezizomycotina</taxon>
        <taxon>Sordariomycetes</taxon>
        <taxon>Hypocreomycetidae</taxon>
        <taxon>Glomerellales</taxon>
        <taxon>Glomerellaceae</taxon>
        <taxon>Colletotrichum</taxon>
        <taxon>Colletotrichum boninense species complex</taxon>
    </lineage>
</organism>
<protein>
    <submittedName>
        <fullName evidence="2">Uncharacterized protein</fullName>
    </submittedName>
</protein>
<keyword evidence="3" id="KW-1185">Reference proteome</keyword>
<reference evidence="2" key="2">
    <citation type="submission" date="2020-11" db="EMBL/GenBank/DDBJ databases">
        <title>Whole genome sequencing of Colletotrichum sp.</title>
        <authorList>
            <person name="Li H."/>
        </authorList>
    </citation>
    <scope>NUCLEOTIDE SEQUENCE</scope>
    <source>
        <strain evidence="2">CkLH20</strain>
    </source>
</reference>